<reference evidence="2" key="1">
    <citation type="submission" date="2021-06" db="EMBL/GenBank/DDBJ databases">
        <authorList>
            <person name="Hodson N. C."/>
            <person name="Mongue J. A."/>
            <person name="Jaron S. K."/>
        </authorList>
    </citation>
    <scope>NUCLEOTIDE SEQUENCE</scope>
</reference>
<comment type="caution">
    <text evidence="2">The sequence shown here is derived from an EMBL/GenBank/DDBJ whole genome shotgun (WGS) entry which is preliminary data.</text>
</comment>
<evidence type="ECO:0000313" key="2">
    <source>
        <dbReference type="EMBL" id="CAG7730134.1"/>
    </source>
</evidence>
<keyword evidence="3" id="KW-1185">Reference proteome</keyword>
<name>A0A8J2K5Y3_9HEXA</name>
<evidence type="ECO:0000313" key="3">
    <source>
        <dbReference type="Proteomes" id="UP000708208"/>
    </source>
</evidence>
<evidence type="ECO:0000256" key="1">
    <source>
        <dbReference type="SAM" id="MobiDB-lite"/>
    </source>
</evidence>
<dbReference type="EMBL" id="CAJVCH010189477">
    <property type="protein sequence ID" value="CAG7730134.1"/>
    <property type="molecule type" value="Genomic_DNA"/>
</dbReference>
<dbReference type="AlphaFoldDB" id="A0A8J2K5Y3"/>
<gene>
    <name evidence="2" type="ORF">AFUS01_LOCUS18802</name>
</gene>
<sequence length="78" mass="8888">MDKRRVVTPPSIQEGKTLIRKTSRPDQSCSDKVTIVESHLDAAKSRAINTTIKQSIFGQSLYNHYDSSSFTFTRYDFS</sequence>
<proteinExistence type="predicted"/>
<feature type="region of interest" description="Disordered" evidence="1">
    <location>
        <begin position="1"/>
        <end position="24"/>
    </location>
</feature>
<organism evidence="2 3">
    <name type="scientific">Allacma fusca</name>
    <dbReference type="NCBI Taxonomy" id="39272"/>
    <lineage>
        <taxon>Eukaryota</taxon>
        <taxon>Metazoa</taxon>
        <taxon>Ecdysozoa</taxon>
        <taxon>Arthropoda</taxon>
        <taxon>Hexapoda</taxon>
        <taxon>Collembola</taxon>
        <taxon>Symphypleona</taxon>
        <taxon>Sminthuridae</taxon>
        <taxon>Allacma</taxon>
    </lineage>
</organism>
<accession>A0A8J2K5Y3</accession>
<protein>
    <submittedName>
        <fullName evidence="2">Uncharacterized protein</fullName>
    </submittedName>
</protein>
<dbReference type="Proteomes" id="UP000708208">
    <property type="component" value="Unassembled WGS sequence"/>
</dbReference>